<accession>A0ABP5UVQ6</accession>
<evidence type="ECO:0000313" key="2">
    <source>
        <dbReference type="EMBL" id="GAA2387605.1"/>
    </source>
</evidence>
<dbReference type="EMBL" id="BAAARV010000108">
    <property type="protein sequence ID" value="GAA2387605.1"/>
    <property type="molecule type" value="Genomic_DNA"/>
</dbReference>
<proteinExistence type="predicted"/>
<dbReference type="RefSeq" id="WP_344619661.1">
    <property type="nucleotide sequence ID" value="NZ_BAAARV010000108.1"/>
</dbReference>
<reference evidence="3" key="1">
    <citation type="journal article" date="2019" name="Int. J. Syst. Evol. Microbiol.">
        <title>The Global Catalogue of Microorganisms (GCM) 10K type strain sequencing project: providing services to taxonomists for standard genome sequencing and annotation.</title>
        <authorList>
            <consortium name="The Broad Institute Genomics Platform"/>
            <consortium name="The Broad Institute Genome Sequencing Center for Infectious Disease"/>
            <person name="Wu L."/>
            <person name="Ma J."/>
        </authorList>
    </citation>
    <scope>NUCLEOTIDE SEQUENCE [LARGE SCALE GENOMIC DNA]</scope>
    <source>
        <strain evidence="3">JCM 3272</strain>
    </source>
</reference>
<organism evidence="2 3">
    <name type="scientific">Dactylosporangium salmoneum</name>
    <dbReference type="NCBI Taxonomy" id="53361"/>
    <lineage>
        <taxon>Bacteria</taxon>
        <taxon>Bacillati</taxon>
        <taxon>Actinomycetota</taxon>
        <taxon>Actinomycetes</taxon>
        <taxon>Micromonosporales</taxon>
        <taxon>Micromonosporaceae</taxon>
        <taxon>Dactylosporangium</taxon>
    </lineage>
</organism>
<feature type="domain" description="Trypsin-co-occurring" evidence="1">
    <location>
        <begin position="13"/>
        <end position="102"/>
    </location>
</feature>
<sequence length="110" mass="11819">MVDGRPRQVVRYELEDGSQVRFEIAPTPGFEDAAGPDRVAGRVRDAAGQALKAAAEVLDQVREYGPQEVEVKFGLKVSGKADWLFASASAEGNFEVTLKWKPAVVEASAG</sequence>
<dbReference type="NCBIfam" id="NF041216">
    <property type="entry name" value="CU044_2847_fam"/>
    <property type="match status" value="1"/>
</dbReference>
<gene>
    <name evidence="2" type="ORF">GCM10010170_098620</name>
</gene>
<keyword evidence="3" id="KW-1185">Reference proteome</keyword>
<dbReference type="InterPro" id="IPR045794">
    <property type="entry name" value="Trypco1"/>
</dbReference>
<evidence type="ECO:0000313" key="3">
    <source>
        <dbReference type="Proteomes" id="UP001501444"/>
    </source>
</evidence>
<protein>
    <submittedName>
        <fullName evidence="2">CU044_2847 family protein</fullName>
    </submittedName>
</protein>
<comment type="caution">
    <text evidence="2">The sequence shown here is derived from an EMBL/GenBank/DDBJ whole genome shotgun (WGS) entry which is preliminary data.</text>
</comment>
<dbReference type="Pfam" id="PF19493">
    <property type="entry name" value="Trypco1"/>
    <property type="match status" value="1"/>
</dbReference>
<name>A0ABP5UVQ6_9ACTN</name>
<evidence type="ECO:0000259" key="1">
    <source>
        <dbReference type="Pfam" id="PF19493"/>
    </source>
</evidence>
<dbReference type="Proteomes" id="UP001501444">
    <property type="component" value="Unassembled WGS sequence"/>
</dbReference>